<dbReference type="PANTHER" id="PTHR43790">
    <property type="entry name" value="CARBOHYDRATE TRANSPORT ATP-BINDING PROTEIN MG119-RELATED"/>
    <property type="match status" value="1"/>
</dbReference>
<dbReference type="InterPro" id="IPR003439">
    <property type="entry name" value="ABC_transporter-like_ATP-bd"/>
</dbReference>
<dbReference type="OrthoDB" id="9776369at2"/>
<dbReference type="NCBIfam" id="TIGR02633">
    <property type="entry name" value="xylG"/>
    <property type="match status" value="1"/>
</dbReference>
<gene>
    <name evidence="12" type="ORF">JT31_12720</name>
</gene>
<reference evidence="12 13" key="1">
    <citation type="submission" date="2014-09" db="EMBL/GenBank/DDBJ databases">
        <title>Cedecea neteri SSMD04 Genome Sequencing.</title>
        <authorList>
            <person name="Tan J.-Y."/>
        </authorList>
    </citation>
    <scope>NUCLEOTIDE SEQUENCE [LARGE SCALE GENOMIC DNA]</scope>
    <source>
        <strain evidence="12 13">SSMD04</strain>
    </source>
</reference>
<dbReference type="SMART" id="SM00382">
    <property type="entry name" value="AAA"/>
    <property type="match status" value="2"/>
</dbReference>
<dbReference type="Proteomes" id="UP000029481">
    <property type="component" value="Chromosome"/>
</dbReference>
<dbReference type="CDD" id="cd03216">
    <property type="entry name" value="ABC_Carb_Monos_I"/>
    <property type="match status" value="1"/>
</dbReference>
<keyword evidence="3" id="KW-1003">Cell membrane</keyword>
<dbReference type="Pfam" id="PF00005">
    <property type="entry name" value="ABC_tran"/>
    <property type="match status" value="2"/>
</dbReference>
<keyword evidence="10" id="KW-0472">Membrane</keyword>
<keyword evidence="6" id="KW-0677">Repeat</keyword>
<dbReference type="InterPro" id="IPR003593">
    <property type="entry name" value="AAA+_ATPase"/>
</dbReference>
<dbReference type="PANTHER" id="PTHR43790:SF1">
    <property type="entry name" value="XYLOSE IMPORT ATP-BINDING PROTEIN XYLG"/>
    <property type="match status" value="1"/>
</dbReference>
<evidence type="ECO:0000256" key="1">
    <source>
        <dbReference type="ARBA" id="ARBA00004417"/>
    </source>
</evidence>
<evidence type="ECO:0000313" key="12">
    <source>
        <dbReference type="EMBL" id="AIR05439.1"/>
    </source>
</evidence>
<feature type="domain" description="ABC transporter" evidence="11">
    <location>
        <begin position="259"/>
        <end position="505"/>
    </location>
</feature>
<dbReference type="CDD" id="cd03215">
    <property type="entry name" value="ABC_Carb_Monos_II"/>
    <property type="match status" value="1"/>
</dbReference>
<dbReference type="AlphaFoldDB" id="A0A089Q4U0"/>
<evidence type="ECO:0000256" key="2">
    <source>
        <dbReference type="ARBA" id="ARBA00022448"/>
    </source>
</evidence>
<dbReference type="NCBIfam" id="NF010069">
    <property type="entry name" value="PRK13549.1"/>
    <property type="match status" value="1"/>
</dbReference>
<dbReference type="PROSITE" id="PS00211">
    <property type="entry name" value="ABC_TRANSPORTER_1"/>
    <property type="match status" value="1"/>
</dbReference>
<keyword evidence="9" id="KW-1278">Translocase</keyword>
<organism evidence="12 13">
    <name type="scientific">Cedecea neteri</name>
    <dbReference type="NCBI Taxonomy" id="158822"/>
    <lineage>
        <taxon>Bacteria</taxon>
        <taxon>Pseudomonadati</taxon>
        <taxon>Pseudomonadota</taxon>
        <taxon>Gammaproteobacteria</taxon>
        <taxon>Enterobacterales</taxon>
        <taxon>Enterobacteriaceae</taxon>
        <taxon>Cedecea</taxon>
    </lineage>
</organism>
<dbReference type="InterPro" id="IPR013455">
    <property type="entry name" value="ABC_transptr_XylG"/>
</dbReference>
<dbReference type="GO" id="GO:0015614">
    <property type="term" value="F:ABC-type D-xylose transporter activity"/>
    <property type="evidence" value="ECO:0007669"/>
    <property type="project" value="InterPro"/>
</dbReference>
<evidence type="ECO:0000256" key="4">
    <source>
        <dbReference type="ARBA" id="ARBA00022519"/>
    </source>
</evidence>
<comment type="subcellular location">
    <subcellularLocation>
        <location evidence="1">Cell inner membrane</location>
        <topology evidence="1">Peripheral membrane protein</topology>
    </subcellularLocation>
</comment>
<keyword evidence="13" id="KW-1185">Reference proteome</keyword>
<dbReference type="RefSeq" id="WP_038477430.1">
    <property type="nucleotide sequence ID" value="NZ_CP009451.1"/>
</dbReference>
<accession>A0A089Q4U0</accession>
<protein>
    <submittedName>
        <fullName evidence="12">Xylose transporter</fullName>
    </submittedName>
</protein>
<sequence length="513" mass="56353">MPHLLEMKNITKAFGTVKAVDNVSLTLEAGEVMSLCGENGSGKSTLMKVLCGIYPHGSYDGEIWFAGELLQAGHIRDTERKGIAIIHQELALVKHLTVLENIFLGAEITHRGLLDFDTMTLRCQKLLAQVNLSLSPDTRVGDLGLGQQQLVEIAKALNKQVRLLILDEPTASLTEQETAVLLGIIRDLQAHGIACIYISHKLNEVKAISDTICVIRDGQPIGTREAKQMSEDDIITMMVGRELTALYPNEPHQTGDEILRVEQLTAWHPVNRHIKRVNDASFSLRKGEILGIAGLVGAGRTEAVQCLFGVWPGRWEGRVYIDGQQVHINTCQQAIAHGIAMVPEDRKKDGIVPVMAVGQNITLAALSQFSGVLSSLDEAQEQNCMLQSLKRLKVKTSSPDLAIGRLSGGNQQKAILARCLLLNPRILILDEPTRGIDIGAKYEIYKLINQLVQQGIAVIVISSELPEVLGLSDRVLVMHEGRIKADLINHNLTQEKVMEAALRSDPHVEKQFV</sequence>
<dbReference type="GO" id="GO:0005886">
    <property type="term" value="C:plasma membrane"/>
    <property type="evidence" value="ECO:0007669"/>
    <property type="project" value="UniProtKB-SubCell"/>
</dbReference>
<dbReference type="SUPFAM" id="SSF52540">
    <property type="entry name" value="P-loop containing nucleoside triphosphate hydrolases"/>
    <property type="match status" value="2"/>
</dbReference>
<evidence type="ECO:0000256" key="3">
    <source>
        <dbReference type="ARBA" id="ARBA00022475"/>
    </source>
</evidence>
<evidence type="ECO:0000313" key="13">
    <source>
        <dbReference type="Proteomes" id="UP000029481"/>
    </source>
</evidence>
<name>A0A089Q4U0_9ENTR</name>
<evidence type="ECO:0000256" key="6">
    <source>
        <dbReference type="ARBA" id="ARBA00022737"/>
    </source>
</evidence>
<feature type="domain" description="ABC transporter" evidence="11">
    <location>
        <begin position="5"/>
        <end position="242"/>
    </location>
</feature>
<dbReference type="InterPro" id="IPR027417">
    <property type="entry name" value="P-loop_NTPase"/>
</dbReference>
<dbReference type="InterPro" id="IPR017871">
    <property type="entry name" value="ABC_transporter-like_CS"/>
</dbReference>
<dbReference type="GO" id="GO:0005524">
    <property type="term" value="F:ATP binding"/>
    <property type="evidence" value="ECO:0007669"/>
    <property type="project" value="UniProtKB-KW"/>
</dbReference>
<proteinExistence type="predicted"/>
<evidence type="ECO:0000256" key="5">
    <source>
        <dbReference type="ARBA" id="ARBA00022597"/>
    </source>
</evidence>
<dbReference type="FunFam" id="3.40.50.300:FF:000127">
    <property type="entry name" value="Ribose import ATP-binding protein RbsA"/>
    <property type="match status" value="1"/>
</dbReference>
<dbReference type="KEGG" id="cnt:JT31_12720"/>
<keyword evidence="8" id="KW-0067">ATP-binding</keyword>
<keyword evidence="5" id="KW-0762">Sugar transport</keyword>
<keyword evidence="4" id="KW-0997">Cell inner membrane</keyword>
<dbReference type="FunFam" id="3.40.50.300:FF:000126">
    <property type="entry name" value="Galactose/methyl galactoside import ATP-binding protein MglA"/>
    <property type="match status" value="1"/>
</dbReference>
<dbReference type="EMBL" id="CP009451">
    <property type="protein sequence ID" value="AIR05439.1"/>
    <property type="molecule type" value="Genomic_DNA"/>
</dbReference>
<dbReference type="InterPro" id="IPR050107">
    <property type="entry name" value="ABC_carbohydrate_import_ATPase"/>
</dbReference>
<evidence type="ECO:0000256" key="8">
    <source>
        <dbReference type="ARBA" id="ARBA00022840"/>
    </source>
</evidence>
<keyword evidence="7" id="KW-0547">Nucleotide-binding</keyword>
<dbReference type="GO" id="GO:0016887">
    <property type="term" value="F:ATP hydrolysis activity"/>
    <property type="evidence" value="ECO:0007669"/>
    <property type="project" value="InterPro"/>
</dbReference>
<keyword evidence="2" id="KW-0813">Transport</keyword>
<evidence type="ECO:0000256" key="7">
    <source>
        <dbReference type="ARBA" id="ARBA00022741"/>
    </source>
</evidence>
<dbReference type="Gene3D" id="3.40.50.300">
    <property type="entry name" value="P-loop containing nucleotide triphosphate hydrolases"/>
    <property type="match status" value="2"/>
</dbReference>
<evidence type="ECO:0000256" key="9">
    <source>
        <dbReference type="ARBA" id="ARBA00022967"/>
    </source>
</evidence>
<evidence type="ECO:0000259" key="11">
    <source>
        <dbReference type="PROSITE" id="PS50893"/>
    </source>
</evidence>
<dbReference type="PROSITE" id="PS50893">
    <property type="entry name" value="ABC_TRANSPORTER_2"/>
    <property type="match status" value="2"/>
</dbReference>
<evidence type="ECO:0000256" key="10">
    <source>
        <dbReference type="ARBA" id="ARBA00023136"/>
    </source>
</evidence>